<feature type="compositionally biased region" description="Acidic residues" evidence="4">
    <location>
        <begin position="30"/>
        <end position="46"/>
    </location>
</feature>
<dbReference type="GO" id="GO:0030422">
    <property type="term" value="P:siRNA processing"/>
    <property type="evidence" value="ECO:0007669"/>
    <property type="project" value="TreeGrafter"/>
</dbReference>
<dbReference type="Proteomes" id="UP000230750">
    <property type="component" value="Unassembled WGS sequence"/>
</dbReference>
<dbReference type="Pfam" id="PF20931">
    <property type="entry name" value="Dicer_platform"/>
    <property type="match status" value="1"/>
</dbReference>
<dbReference type="SMART" id="SM00490">
    <property type="entry name" value="HELICc"/>
    <property type="match status" value="1"/>
</dbReference>
<keyword evidence="1" id="KW-0540">Nuclease</keyword>
<evidence type="ECO:0000256" key="1">
    <source>
        <dbReference type="ARBA" id="ARBA00022722"/>
    </source>
</evidence>
<dbReference type="InterPro" id="IPR005034">
    <property type="entry name" value="Dicer_dimerisation"/>
</dbReference>
<dbReference type="EMBL" id="MRZV01001348">
    <property type="protein sequence ID" value="PIK38540.1"/>
    <property type="molecule type" value="Genomic_DNA"/>
</dbReference>
<dbReference type="Gene3D" id="3.30.160.380">
    <property type="entry name" value="Dicer dimerisation domain"/>
    <property type="match status" value="1"/>
</dbReference>
<feature type="region of interest" description="Disordered" evidence="4">
    <location>
        <begin position="1"/>
        <end position="52"/>
    </location>
</feature>
<dbReference type="PANTHER" id="PTHR14950">
    <property type="entry name" value="DICER-RELATED"/>
    <property type="match status" value="1"/>
</dbReference>
<dbReference type="GO" id="GO:0004530">
    <property type="term" value="F:deoxyribonuclease I activity"/>
    <property type="evidence" value="ECO:0007669"/>
    <property type="project" value="TreeGrafter"/>
</dbReference>
<dbReference type="Pfam" id="PF00271">
    <property type="entry name" value="Helicase_C"/>
    <property type="match status" value="1"/>
</dbReference>
<evidence type="ECO:0000313" key="8">
    <source>
        <dbReference type="Proteomes" id="UP000230750"/>
    </source>
</evidence>
<dbReference type="Pfam" id="PF03368">
    <property type="entry name" value="Dicer_dimer"/>
    <property type="match status" value="1"/>
</dbReference>
<keyword evidence="8" id="KW-1185">Reference proteome</keyword>
<dbReference type="SUPFAM" id="SSF52540">
    <property type="entry name" value="P-loop containing nucleoside triphosphate hydrolases"/>
    <property type="match status" value="1"/>
</dbReference>
<protein>
    <submittedName>
        <fullName evidence="7">Putative endoribonuclease Dicer isoform X1</fullName>
    </submittedName>
</protein>
<dbReference type="OrthoDB" id="2392202at2759"/>
<dbReference type="Gene3D" id="3.40.50.300">
    <property type="entry name" value="P-loop containing nucleotide triphosphate hydrolases"/>
    <property type="match status" value="1"/>
</dbReference>
<dbReference type="STRING" id="307972.A0A2G8JS51"/>
<keyword evidence="2" id="KW-0378">Hydrolase</keyword>
<dbReference type="PANTHER" id="PTHR14950:SF37">
    <property type="entry name" value="ENDORIBONUCLEASE DICER"/>
    <property type="match status" value="1"/>
</dbReference>
<evidence type="ECO:0000256" key="4">
    <source>
        <dbReference type="SAM" id="MobiDB-lite"/>
    </source>
</evidence>
<dbReference type="GO" id="GO:0005634">
    <property type="term" value="C:nucleus"/>
    <property type="evidence" value="ECO:0007669"/>
    <property type="project" value="TreeGrafter"/>
</dbReference>
<keyword evidence="3" id="KW-0694">RNA-binding</keyword>
<dbReference type="InterPro" id="IPR038248">
    <property type="entry name" value="Dicer_dimer_sf"/>
</dbReference>
<reference evidence="7 8" key="1">
    <citation type="journal article" date="2017" name="PLoS Biol.">
        <title>The sea cucumber genome provides insights into morphological evolution and visceral regeneration.</title>
        <authorList>
            <person name="Zhang X."/>
            <person name="Sun L."/>
            <person name="Yuan J."/>
            <person name="Sun Y."/>
            <person name="Gao Y."/>
            <person name="Zhang L."/>
            <person name="Li S."/>
            <person name="Dai H."/>
            <person name="Hamel J.F."/>
            <person name="Liu C."/>
            <person name="Yu Y."/>
            <person name="Liu S."/>
            <person name="Lin W."/>
            <person name="Guo K."/>
            <person name="Jin S."/>
            <person name="Xu P."/>
            <person name="Storey K.B."/>
            <person name="Huan P."/>
            <person name="Zhang T."/>
            <person name="Zhou Y."/>
            <person name="Zhang J."/>
            <person name="Lin C."/>
            <person name="Li X."/>
            <person name="Xing L."/>
            <person name="Huo D."/>
            <person name="Sun M."/>
            <person name="Wang L."/>
            <person name="Mercier A."/>
            <person name="Li F."/>
            <person name="Yang H."/>
            <person name="Xiang J."/>
        </authorList>
    </citation>
    <scope>NUCLEOTIDE SEQUENCE [LARGE SCALE GENOMIC DNA]</scope>
    <source>
        <strain evidence="7">Shaxun</strain>
        <tissue evidence="7">Muscle</tissue>
    </source>
</reference>
<evidence type="ECO:0000256" key="3">
    <source>
        <dbReference type="PROSITE-ProRule" id="PRU00657"/>
    </source>
</evidence>
<dbReference type="GO" id="GO:0005737">
    <property type="term" value="C:cytoplasm"/>
    <property type="evidence" value="ECO:0007669"/>
    <property type="project" value="TreeGrafter"/>
</dbReference>
<sequence length="559" mass="63258">MDHQSMCNNDQRGDGVRTPRAGNPAADINVWEEEEDEESPDEDEEEERRAGGKDSSLCGIVFADGRFTAFVLDTLLRKFQKSNPNLGFISSCSIMGHETTGLGMMQTQAQAKRQEQMLRRFRRHETQLLFATNILEEGVDVPRCNLVVRFDPPMQYRSYIRPRPGLELIAPTSSCSWTEPRRIISHKTYMTSEKLISRRRRPVDAKEVDRMLPPLMPRKEEGSPKVTMSGAITLVNRYCAKLPSDSFTHLTPTWQITCVNEDNGKEGRYLCTLHLPINSPLRDPIMGCEMPTKKMAKMSAALGTCERLYQVGELNDHLLPVGKETILEASNIQGELEEDDVDNDGRPGTIQRRQYYEKAIAECLVDTLPLPDTPCYLYVISMALSVPLPVVLNVRERKLHDPREHQVFWYLDLKSIPKVPSFPVYTRDGELAVSVNLVTSDITLTSCQIDQAKAFHQCIFSDVLRLQKPNILYDPQTDKSTYIILPLNKDDKSEGSPVIIDWPFLKKVSDVPGHWTILLPCLIIPNKNLSLTPSCTRTLWSHPSTATSTNRSGTLWPTS</sequence>
<organism evidence="7 8">
    <name type="scientific">Stichopus japonicus</name>
    <name type="common">Sea cucumber</name>
    <dbReference type="NCBI Taxonomy" id="307972"/>
    <lineage>
        <taxon>Eukaryota</taxon>
        <taxon>Metazoa</taxon>
        <taxon>Echinodermata</taxon>
        <taxon>Eleutherozoa</taxon>
        <taxon>Echinozoa</taxon>
        <taxon>Holothuroidea</taxon>
        <taxon>Aspidochirotacea</taxon>
        <taxon>Aspidochirotida</taxon>
        <taxon>Stichopodidae</taxon>
        <taxon>Apostichopus</taxon>
    </lineage>
</organism>
<dbReference type="GO" id="GO:0003723">
    <property type="term" value="F:RNA binding"/>
    <property type="evidence" value="ECO:0007669"/>
    <property type="project" value="UniProtKB-UniRule"/>
</dbReference>
<accession>A0A2G8JS51</accession>
<feature type="compositionally biased region" description="Polar residues" evidence="4">
    <location>
        <begin position="1"/>
        <end position="10"/>
    </location>
</feature>
<evidence type="ECO:0000256" key="2">
    <source>
        <dbReference type="ARBA" id="ARBA00022801"/>
    </source>
</evidence>
<dbReference type="InterPro" id="IPR048512">
    <property type="entry name" value="Dicer_platform"/>
</dbReference>
<dbReference type="PROSITE" id="PS51327">
    <property type="entry name" value="DICER_DSRBF"/>
    <property type="match status" value="1"/>
</dbReference>
<gene>
    <name evidence="7" type="ORF">BSL78_24633</name>
</gene>
<comment type="caution">
    <text evidence="7">The sequence shown here is derived from an EMBL/GenBank/DDBJ whole genome shotgun (WGS) entry which is preliminary data.</text>
</comment>
<feature type="domain" description="Helicase C-terminal" evidence="5">
    <location>
        <begin position="36"/>
        <end position="209"/>
    </location>
</feature>
<dbReference type="GO" id="GO:0006309">
    <property type="term" value="P:apoptotic DNA fragmentation"/>
    <property type="evidence" value="ECO:0007669"/>
    <property type="project" value="TreeGrafter"/>
</dbReference>
<dbReference type="GO" id="GO:0031054">
    <property type="term" value="P:pre-miRNA processing"/>
    <property type="evidence" value="ECO:0007669"/>
    <property type="project" value="TreeGrafter"/>
</dbReference>
<dbReference type="InterPro" id="IPR027417">
    <property type="entry name" value="P-loop_NTPase"/>
</dbReference>
<dbReference type="PROSITE" id="PS51194">
    <property type="entry name" value="HELICASE_CTER"/>
    <property type="match status" value="1"/>
</dbReference>
<dbReference type="InterPro" id="IPR001650">
    <property type="entry name" value="Helicase_C-like"/>
</dbReference>
<evidence type="ECO:0000259" key="5">
    <source>
        <dbReference type="PROSITE" id="PS51194"/>
    </source>
</evidence>
<name>A0A2G8JS51_STIJA</name>
<dbReference type="AlphaFoldDB" id="A0A2G8JS51"/>
<feature type="domain" description="Dicer dsRNA-binding fold" evidence="6">
    <location>
        <begin position="231"/>
        <end position="328"/>
    </location>
</feature>
<proteinExistence type="predicted"/>
<dbReference type="GO" id="GO:0004525">
    <property type="term" value="F:ribonuclease III activity"/>
    <property type="evidence" value="ECO:0007669"/>
    <property type="project" value="TreeGrafter"/>
</dbReference>
<evidence type="ECO:0000313" key="7">
    <source>
        <dbReference type="EMBL" id="PIK38540.1"/>
    </source>
</evidence>
<evidence type="ECO:0000259" key="6">
    <source>
        <dbReference type="PROSITE" id="PS51327"/>
    </source>
</evidence>